<dbReference type="GO" id="GO:0016279">
    <property type="term" value="F:protein-lysine N-methyltransferase activity"/>
    <property type="evidence" value="ECO:0007669"/>
    <property type="project" value="TreeGrafter"/>
</dbReference>
<keyword evidence="3" id="KW-0949">S-adenosyl-L-methionine</keyword>
<keyword evidence="1" id="KW-0489">Methyltransferase</keyword>
<dbReference type="Proteomes" id="UP000243876">
    <property type="component" value="Unassembled WGS sequence"/>
</dbReference>
<name>A0A0D6EMH8_SPOSA</name>
<keyword evidence="2" id="KW-0808">Transferase</keyword>
<dbReference type="AlphaFoldDB" id="A0A0D6EMH8"/>
<evidence type="ECO:0000256" key="3">
    <source>
        <dbReference type="ARBA" id="ARBA00022691"/>
    </source>
</evidence>
<dbReference type="EMBL" id="CENE01000012">
    <property type="protein sequence ID" value="CEQ41232.1"/>
    <property type="molecule type" value="Genomic_DNA"/>
</dbReference>
<dbReference type="Gene3D" id="3.40.50.150">
    <property type="entry name" value="Vaccinia Virus protein VP39"/>
    <property type="match status" value="1"/>
</dbReference>
<proteinExistence type="inferred from homology"/>
<evidence type="ECO:0000313" key="4">
    <source>
        <dbReference type="EMBL" id="CEQ41232.1"/>
    </source>
</evidence>
<keyword evidence="5" id="KW-1185">Reference proteome</keyword>
<dbReference type="SUPFAM" id="SSF53335">
    <property type="entry name" value="S-adenosyl-L-methionine-dependent methyltransferases"/>
    <property type="match status" value="1"/>
</dbReference>
<sequence>MASEALKKAMADLAESGEAPELGALPPSRLGRLDHWNEVYEREVKMFNEIGDEGEVWQVASFLSRLTFATRADLRLFLALDRFGEDSAQDMVDWAEEHFPKTDGRILDGASFCSSTNDKDVQLIPSLALFDLLIPPLISLASNPLVGTGNGQLLFCFSSAGYTSLTGIDYSPLSIQLAQSILSARLSAASSHSDEDESSSSPLAHPPPRFFAADILGVGLGKEVEGVTGEQWDLITDKGTYDAVCLSDELKDGRSLRELYVEANPAAGNWTQAELEKAFVSQQTGLKVHSHVPRASFMFGGSTGSSITTIAFEKQ</sequence>
<evidence type="ECO:0000256" key="1">
    <source>
        <dbReference type="ARBA" id="ARBA00022603"/>
    </source>
</evidence>
<dbReference type="GO" id="GO:0032259">
    <property type="term" value="P:methylation"/>
    <property type="evidence" value="ECO:0007669"/>
    <property type="project" value="UniProtKB-KW"/>
</dbReference>
<evidence type="ECO:0000313" key="5">
    <source>
        <dbReference type="Proteomes" id="UP000243876"/>
    </source>
</evidence>
<dbReference type="InterPro" id="IPR029063">
    <property type="entry name" value="SAM-dependent_MTases_sf"/>
</dbReference>
<dbReference type="HAMAP" id="MF_03188">
    <property type="entry name" value="Methyltr_EFM4"/>
    <property type="match status" value="1"/>
</dbReference>
<reference evidence="5" key="1">
    <citation type="submission" date="2015-02" db="EMBL/GenBank/DDBJ databases">
        <authorList>
            <person name="Gon?alves P."/>
        </authorList>
    </citation>
    <scope>NUCLEOTIDE SEQUENCE [LARGE SCALE GENOMIC DNA]</scope>
</reference>
<dbReference type="InterPro" id="IPR026635">
    <property type="entry name" value="Efm4/METTL10"/>
</dbReference>
<protein>
    <submittedName>
        <fullName evidence="4">SPOSA6832_02923-mRNA-1:cds</fullName>
    </submittedName>
</protein>
<dbReference type="PANTHER" id="PTHR12843:SF5">
    <property type="entry name" value="EEF1A LYSINE METHYLTRANSFERASE 2"/>
    <property type="match status" value="1"/>
</dbReference>
<evidence type="ECO:0000256" key="2">
    <source>
        <dbReference type="ARBA" id="ARBA00022679"/>
    </source>
</evidence>
<accession>A0A0D6EMH8</accession>
<dbReference type="OrthoDB" id="10069295at2759"/>
<dbReference type="GO" id="GO:0005737">
    <property type="term" value="C:cytoplasm"/>
    <property type="evidence" value="ECO:0007669"/>
    <property type="project" value="TreeGrafter"/>
</dbReference>
<feature type="non-terminal residue" evidence="4">
    <location>
        <position position="1"/>
    </location>
</feature>
<gene>
    <name evidence="4" type="primary">SPOSA6832_02923</name>
</gene>
<organism evidence="4 5">
    <name type="scientific">Sporidiobolus salmonicolor</name>
    <name type="common">Yeast-like fungus</name>
    <name type="synonym">Sporobolomyces salmonicolor</name>
    <dbReference type="NCBI Taxonomy" id="5005"/>
    <lineage>
        <taxon>Eukaryota</taxon>
        <taxon>Fungi</taxon>
        <taxon>Dikarya</taxon>
        <taxon>Basidiomycota</taxon>
        <taxon>Pucciniomycotina</taxon>
        <taxon>Microbotryomycetes</taxon>
        <taxon>Sporidiobolales</taxon>
        <taxon>Sporidiobolaceae</taxon>
        <taxon>Sporobolomyces</taxon>
    </lineage>
</organism>
<dbReference type="PANTHER" id="PTHR12843">
    <property type="entry name" value="PROTEIN-LYSINE N-METHYLTRANSFERASE METTL10"/>
    <property type="match status" value="1"/>
</dbReference>